<dbReference type="Proteomes" id="UP000029453">
    <property type="component" value="Unassembled WGS sequence"/>
</dbReference>
<evidence type="ECO:0000313" key="2">
    <source>
        <dbReference type="Proteomes" id="UP000029453"/>
    </source>
</evidence>
<evidence type="ECO:0000313" key="1">
    <source>
        <dbReference type="EMBL" id="GAC44005.1"/>
    </source>
</evidence>
<accession>M9LKW4</accession>
<dbReference type="AlphaFoldDB" id="M9LKW4"/>
<protein>
    <submittedName>
        <fullName evidence="1">Uncharacterized protein</fullName>
    </submittedName>
</protein>
<reference evidence="1 2" key="1">
    <citation type="submission" date="2012-10" db="EMBL/GenBank/DDBJ databases">
        <title>Draft Genome Sequence of Paenibacillus popilliae ATCC 14706T.</title>
        <authorList>
            <person name="Iiyama K."/>
            <person name="Mori K."/>
            <person name="Mon H."/>
            <person name="Chieda Y."/>
            <person name="Lee J.M."/>
            <person name="Kusakabe T."/>
            <person name="Tashiro K."/>
            <person name="Asano S."/>
            <person name="Yasunaga-Aoki C."/>
            <person name="Shimizu S."/>
        </authorList>
    </citation>
    <scope>NUCLEOTIDE SEQUENCE [LARGE SCALE GENOMIC DNA]</scope>
    <source>
        <strain evidence="1 2">ATCC 14706</strain>
    </source>
</reference>
<organism evidence="1 2">
    <name type="scientific">Paenibacillus popilliae ATCC 14706</name>
    <dbReference type="NCBI Taxonomy" id="1212764"/>
    <lineage>
        <taxon>Bacteria</taxon>
        <taxon>Bacillati</taxon>
        <taxon>Bacillota</taxon>
        <taxon>Bacilli</taxon>
        <taxon>Bacillales</taxon>
        <taxon>Paenibacillaceae</taxon>
        <taxon>Paenibacillus</taxon>
    </lineage>
</organism>
<dbReference type="EMBL" id="BALG01000298">
    <property type="protein sequence ID" value="GAC44005.1"/>
    <property type="molecule type" value="Genomic_DNA"/>
</dbReference>
<gene>
    <name evidence="1" type="ORF">PPOP_3405</name>
</gene>
<name>M9LKW4_PAEPP</name>
<keyword evidence="2" id="KW-1185">Reference proteome</keyword>
<proteinExistence type="predicted"/>
<comment type="caution">
    <text evidence="1">The sequence shown here is derived from an EMBL/GenBank/DDBJ whole genome shotgun (WGS) entry which is preliminary data.</text>
</comment>
<sequence length="51" mass="6118">MNDLMSELEEVDNDDNTVTRTAAYRLMELEHKLLFNELDYIHHLLDIINQK</sequence>